<evidence type="ECO:0000256" key="1">
    <source>
        <dbReference type="ARBA" id="ARBA00011738"/>
    </source>
</evidence>
<organism evidence="4 5">
    <name type="scientific">Zostera marina</name>
    <name type="common">Eelgrass</name>
    <dbReference type="NCBI Taxonomy" id="29655"/>
    <lineage>
        <taxon>Eukaryota</taxon>
        <taxon>Viridiplantae</taxon>
        <taxon>Streptophyta</taxon>
        <taxon>Embryophyta</taxon>
        <taxon>Tracheophyta</taxon>
        <taxon>Spermatophyta</taxon>
        <taxon>Magnoliopsida</taxon>
        <taxon>Liliopsida</taxon>
        <taxon>Zosteraceae</taxon>
        <taxon>Zostera</taxon>
    </lineage>
</organism>
<feature type="domain" description="Stress-response A/B barrel" evidence="3">
    <location>
        <begin position="157"/>
        <end position="247"/>
    </location>
</feature>
<keyword evidence="2" id="KW-0175">Coiled coil</keyword>
<dbReference type="EMBL" id="LFYR01001452">
    <property type="protein sequence ID" value="KMZ61649.1"/>
    <property type="molecule type" value="Genomic_DNA"/>
</dbReference>
<comment type="caution">
    <text evidence="4">The sequence shown here is derived from an EMBL/GenBank/DDBJ whole genome shotgun (WGS) entry which is preliminary data.</text>
</comment>
<dbReference type="OMA" id="SPIAFTH"/>
<dbReference type="InterPro" id="IPR044662">
    <property type="entry name" value="HS1/DABB1-like"/>
</dbReference>
<dbReference type="Pfam" id="PF07876">
    <property type="entry name" value="Dabb"/>
    <property type="match status" value="2"/>
</dbReference>
<dbReference type="PANTHER" id="PTHR33178">
    <property type="match status" value="1"/>
</dbReference>
<accession>A0A0K9NY39</accession>
<dbReference type="STRING" id="29655.A0A0K9NY39"/>
<comment type="subunit">
    <text evidence="1">Homodimer.</text>
</comment>
<dbReference type="Gene3D" id="3.30.70.100">
    <property type="match status" value="2"/>
</dbReference>
<name>A0A0K9NY39_ZOSMR</name>
<gene>
    <name evidence="4" type="ORF">ZOSMA_50G00680</name>
</gene>
<evidence type="ECO:0000259" key="3">
    <source>
        <dbReference type="PROSITE" id="PS51502"/>
    </source>
</evidence>
<reference evidence="5" key="1">
    <citation type="journal article" date="2016" name="Nature">
        <title>The genome of the seagrass Zostera marina reveals angiosperm adaptation to the sea.</title>
        <authorList>
            <person name="Olsen J.L."/>
            <person name="Rouze P."/>
            <person name="Verhelst B."/>
            <person name="Lin Y.-C."/>
            <person name="Bayer T."/>
            <person name="Collen J."/>
            <person name="Dattolo E."/>
            <person name="De Paoli E."/>
            <person name="Dittami S."/>
            <person name="Maumus F."/>
            <person name="Michel G."/>
            <person name="Kersting A."/>
            <person name="Lauritano C."/>
            <person name="Lohaus R."/>
            <person name="Toepel M."/>
            <person name="Tonon T."/>
            <person name="Vanneste K."/>
            <person name="Amirebrahimi M."/>
            <person name="Brakel J."/>
            <person name="Bostroem C."/>
            <person name="Chovatia M."/>
            <person name="Grimwood J."/>
            <person name="Jenkins J.W."/>
            <person name="Jueterbock A."/>
            <person name="Mraz A."/>
            <person name="Stam W.T."/>
            <person name="Tice H."/>
            <person name="Bornberg-Bauer E."/>
            <person name="Green P.J."/>
            <person name="Pearson G.A."/>
            <person name="Procaccini G."/>
            <person name="Duarte C.M."/>
            <person name="Schmutz J."/>
            <person name="Reusch T.B.H."/>
            <person name="Van de Peer Y."/>
        </authorList>
    </citation>
    <scope>NUCLEOTIDE SEQUENCE [LARGE SCALE GENOMIC DNA]</scope>
    <source>
        <strain evidence="5">cv. Finnish</strain>
    </source>
</reference>
<dbReference type="PANTHER" id="PTHR33178:SF3">
    <property type="entry name" value="STRESS-RESPONSE A_B BARREL DOMAIN-CONTAINING PROTEIN UP3"/>
    <property type="match status" value="1"/>
</dbReference>
<evidence type="ECO:0000256" key="2">
    <source>
        <dbReference type="SAM" id="Coils"/>
    </source>
</evidence>
<dbReference type="InterPro" id="IPR013097">
    <property type="entry name" value="Dabb"/>
</dbReference>
<dbReference type="OrthoDB" id="42919at2759"/>
<dbReference type="PROSITE" id="PS51502">
    <property type="entry name" value="S_R_A_B_BARREL"/>
    <property type="match status" value="2"/>
</dbReference>
<dbReference type="SMART" id="SM00886">
    <property type="entry name" value="Dabb"/>
    <property type="match status" value="2"/>
</dbReference>
<keyword evidence="5" id="KW-1185">Reference proteome</keyword>
<sequence>MLCLKTHGYKYIHRSFAPQRFSSSVTFIRRSLPVLTAAMSTETRSTAIEHFVLLSTKSSTPALQIDSMVSNLRSLSSLPNVTHLTVESVLRHRSSAAEPFTYVLHGRYPTKTDLVAYSDHPSHLSVVKDNVRPACCDVLALDWVTGSEHGAISPGSAARLTLVKVKEEAGESAKAEILEVMRGAKVKGDVSFGENFAPGRSKGYEIGMLTVFKNLAELDELDNLGEELQKQKDKVRDLIESVIVVDFVVSDPSSNL</sequence>
<protein>
    <submittedName>
        <fullName evidence="4">Stress responsive alpha-beta barrel domain protein</fullName>
    </submittedName>
</protein>
<dbReference type="AlphaFoldDB" id="A0A0K9NY39"/>
<dbReference type="Proteomes" id="UP000036987">
    <property type="component" value="Unassembled WGS sequence"/>
</dbReference>
<feature type="domain" description="Stress-response A/B barrel" evidence="3">
    <location>
        <begin position="48"/>
        <end position="143"/>
    </location>
</feature>
<dbReference type="SUPFAM" id="SSF54909">
    <property type="entry name" value="Dimeric alpha+beta barrel"/>
    <property type="match status" value="2"/>
</dbReference>
<dbReference type="InterPro" id="IPR011008">
    <property type="entry name" value="Dimeric_a/b-barrel"/>
</dbReference>
<feature type="coiled-coil region" evidence="2">
    <location>
        <begin position="214"/>
        <end position="241"/>
    </location>
</feature>
<evidence type="ECO:0000313" key="4">
    <source>
        <dbReference type="EMBL" id="KMZ61649.1"/>
    </source>
</evidence>
<evidence type="ECO:0000313" key="5">
    <source>
        <dbReference type="Proteomes" id="UP000036987"/>
    </source>
</evidence>
<proteinExistence type="predicted"/>